<dbReference type="PANTHER" id="PTHR32341">
    <property type="entry name" value="INTERFERON-INDUCIBLE GTPASE"/>
    <property type="match status" value="1"/>
</dbReference>
<keyword evidence="5" id="KW-1133">Transmembrane helix</keyword>
<dbReference type="Ensembl" id="ENSNNAT00000019580.1">
    <property type="protein sequence ID" value="ENSNNAP00000018648.1"/>
    <property type="gene ID" value="ENSNNAG00000012410.1"/>
</dbReference>
<feature type="domain" description="IRG-type G" evidence="6">
    <location>
        <begin position="43"/>
        <end position="224"/>
    </location>
</feature>
<evidence type="ECO:0000256" key="2">
    <source>
        <dbReference type="ARBA" id="ARBA00022741"/>
    </source>
</evidence>
<reference evidence="7" key="2">
    <citation type="submission" date="2025-09" db="UniProtKB">
        <authorList>
            <consortium name="Ensembl"/>
        </authorList>
    </citation>
    <scope>IDENTIFICATION</scope>
</reference>
<dbReference type="PROSITE" id="PS51716">
    <property type="entry name" value="G_IRG"/>
    <property type="match status" value="2"/>
</dbReference>
<dbReference type="GO" id="GO:0005525">
    <property type="term" value="F:GTP binding"/>
    <property type="evidence" value="ECO:0007669"/>
    <property type="project" value="UniProtKB-KW"/>
</dbReference>
<dbReference type="FunFam" id="3.40.50.300:FF:000541">
    <property type="entry name" value="Immunity related GTPase M"/>
    <property type="match status" value="2"/>
</dbReference>
<dbReference type="Gene3D" id="3.40.50.300">
    <property type="entry name" value="P-loop containing nucleotide triphosphate hydrolases"/>
    <property type="match status" value="2"/>
</dbReference>
<sequence>MGNIFLKDDVRTEFEDLKSDLNEGNIPEAAAEYRGYLNEMQNLPLNIAVVGKAGAGKSSFINAFWGINEDEDYEAAKVWTLEESKVPKPYPHPSSPNITIWELPEIRERNSKAAEYFKKVQFERYDVFIMVVTDRFTENDAFLATEIQRMRKKFYCMRSKMDISIESERRKRNFSMEKTLETIRNYCEDNLRESAKLPVRVFLVSNLHAHMYEFPLLREKMATELPDYKKHIFTLAAQVFSEDNFMDKKIKMKPCIKYLAFISCVCGAVPVVGLSLACDIGIVMVALKCFWKVLGIDQRSLRFLALQTGKGFEELRSEMKKRPLVKTISAQLALSLLMKSALWVRPLSVKYLGMVFGGVSSFFVTYCFLNKFLDNAVENARKVRTKRIWAKALLVTAPTCSSILSRTSRRTPQLRVFSNRKFKVPGVAEKHPNVSFPFQIISTEQRATMGNLVLKDFVRREFEDLKSDLNKGNIPKVAMRCWKSSFVNAIRGVKDDDEEASMVDAIEGTMEPKPYPHPSFPNIKIWDLPNRTPKFQAKEYLKKVNFERYDIFIMVISERFTENNAFLAKEIQRMKKKLYYVRSKMDISVQNEKRNKNFNMEETLKSIRNYCQDSLKSTGVPSPRVFLISSREAYKYDFPLLKETIAVELPDHKKDILTLSVHIFSEKELMKKKELMKAYIKKIADILCLWSRSCPRSLDELRSEIKKRPLVKTISAQLALSLLMKSALWVRPLSVKYLGMVFGGVSSFFVTYCFLNKFLDNAVENARKVRTKLLK</sequence>
<keyword evidence="5" id="KW-0812">Transmembrane</keyword>
<dbReference type="Pfam" id="PF05049">
    <property type="entry name" value="IIGP"/>
    <property type="match status" value="2"/>
</dbReference>
<dbReference type="OrthoDB" id="422720at2759"/>
<reference evidence="7" key="1">
    <citation type="submission" date="2025-08" db="UniProtKB">
        <authorList>
            <consortium name="Ensembl"/>
        </authorList>
    </citation>
    <scope>IDENTIFICATION</scope>
</reference>
<evidence type="ECO:0000256" key="4">
    <source>
        <dbReference type="ARBA" id="ARBA00023134"/>
    </source>
</evidence>
<keyword evidence="8" id="KW-1185">Reference proteome</keyword>
<protein>
    <recommendedName>
        <fullName evidence="6">IRG-type G domain-containing protein</fullName>
    </recommendedName>
</protein>
<keyword evidence="2" id="KW-0547">Nucleotide-binding</keyword>
<keyword evidence="5" id="KW-0472">Membrane</keyword>
<evidence type="ECO:0000256" key="5">
    <source>
        <dbReference type="SAM" id="Phobius"/>
    </source>
</evidence>
<keyword evidence="3" id="KW-0378">Hydrolase</keyword>
<dbReference type="InterPro" id="IPR007743">
    <property type="entry name" value="Immunity-related_GTPase-like"/>
</dbReference>
<proteinExistence type="inferred from homology"/>
<dbReference type="InterPro" id="IPR027417">
    <property type="entry name" value="P-loop_NTPase"/>
</dbReference>
<accession>A0A8C6XSC2</accession>
<name>A0A8C6XSC2_NAJNA</name>
<organism evidence="7 8">
    <name type="scientific">Naja naja</name>
    <name type="common">Indian cobra</name>
    <dbReference type="NCBI Taxonomy" id="35670"/>
    <lineage>
        <taxon>Eukaryota</taxon>
        <taxon>Metazoa</taxon>
        <taxon>Chordata</taxon>
        <taxon>Craniata</taxon>
        <taxon>Vertebrata</taxon>
        <taxon>Euteleostomi</taxon>
        <taxon>Lepidosauria</taxon>
        <taxon>Squamata</taxon>
        <taxon>Bifurcata</taxon>
        <taxon>Unidentata</taxon>
        <taxon>Episquamata</taxon>
        <taxon>Toxicofera</taxon>
        <taxon>Serpentes</taxon>
        <taxon>Colubroidea</taxon>
        <taxon>Elapidae</taxon>
        <taxon>Elapinae</taxon>
        <taxon>Naja</taxon>
    </lineage>
</organism>
<dbReference type="GO" id="GO:0016020">
    <property type="term" value="C:membrane"/>
    <property type="evidence" value="ECO:0007669"/>
    <property type="project" value="InterPro"/>
</dbReference>
<comment type="similarity">
    <text evidence="1">Belongs to the TRAFAC class dynamin-like GTPase superfamily. IRG family.</text>
</comment>
<dbReference type="Proteomes" id="UP000694559">
    <property type="component" value="Unplaced"/>
</dbReference>
<evidence type="ECO:0000256" key="1">
    <source>
        <dbReference type="ARBA" id="ARBA00005429"/>
    </source>
</evidence>
<dbReference type="PANTHER" id="PTHR32341:SF17">
    <property type="entry name" value="IRG-TYPE G DOMAIN-CONTAINING PROTEIN"/>
    <property type="match status" value="1"/>
</dbReference>
<keyword evidence="4" id="KW-0342">GTP-binding</keyword>
<dbReference type="GeneTree" id="ENSGT00950000183007"/>
<dbReference type="InterPro" id="IPR051515">
    <property type="entry name" value="IRG"/>
</dbReference>
<dbReference type="SUPFAM" id="SSF52540">
    <property type="entry name" value="P-loop containing nucleoside triphosphate hydrolases"/>
    <property type="match status" value="2"/>
</dbReference>
<feature type="domain" description="IRG-type G" evidence="6">
    <location>
        <begin position="470"/>
        <end position="648"/>
    </location>
</feature>
<feature type="transmembrane region" description="Helical" evidence="5">
    <location>
        <begin position="737"/>
        <end position="755"/>
    </location>
</feature>
<evidence type="ECO:0000313" key="7">
    <source>
        <dbReference type="Ensembl" id="ENSNNAP00000018648.1"/>
    </source>
</evidence>
<evidence type="ECO:0000259" key="6">
    <source>
        <dbReference type="PROSITE" id="PS51716"/>
    </source>
</evidence>
<dbReference type="AlphaFoldDB" id="A0A8C6XSC2"/>
<dbReference type="InterPro" id="IPR030385">
    <property type="entry name" value="G_IRG_dom"/>
</dbReference>
<dbReference type="GO" id="GO:0003924">
    <property type="term" value="F:GTPase activity"/>
    <property type="evidence" value="ECO:0007669"/>
    <property type="project" value="TreeGrafter"/>
</dbReference>
<evidence type="ECO:0000256" key="3">
    <source>
        <dbReference type="ARBA" id="ARBA00022801"/>
    </source>
</evidence>
<evidence type="ECO:0000313" key="8">
    <source>
        <dbReference type="Proteomes" id="UP000694559"/>
    </source>
</evidence>